<evidence type="ECO:0000313" key="1">
    <source>
        <dbReference type="EMBL" id="CAI2178985.1"/>
    </source>
</evidence>
<organism evidence="1 2">
    <name type="scientific">Funneliformis geosporum</name>
    <dbReference type="NCBI Taxonomy" id="1117311"/>
    <lineage>
        <taxon>Eukaryota</taxon>
        <taxon>Fungi</taxon>
        <taxon>Fungi incertae sedis</taxon>
        <taxon>Mucoromycota</taxon>
        <taxon>Glomeromycotina</taxon>
        <taxon>Glomeromycetes</taxon>
        <taxon>Glomerales</taxon>
        <taxon>Glomeraceae</taxon>
        <taxon>Funneliformis</taxon>
    </lineage>
</organism>
<evidence type="ECO:0000313" key="2">
    <source>
        <dbReference type="Proteomes" id="UP001153678"/>
    </source>
</evidence>
<sequence length="59" mass="6813">EILMMQGDGDKSRVELFISKYGNISEQVKGALEKHAKIPIDVRPLYEIERDIKQIIDKL</sequence>
<dbReference type="EMBL" id="CAMKVN010001960">
    <property type="protein sequence ID" value="CAI2178985.1"/>
    <property type="molecule type" value="Genomic_DNA"/>
</dbReference>
<proteinExistence type="predicted"/>
<dbReference type="Proteomes" id="UP001153678">
    <property type="component" value="Unassembled WGS sequence"/>
</dbReference>
<feature type="non-terminal residue" evidence="1">
    <location>
        <position position="59"/>
    </location>
</feature>
<accession>A0A9W4SSI4</accession>
<reference evidence="1" key="1">
    <citation type="submission" date="2022-08" db="EMBL/GenBank/DDBJ databases">
        <authorList>
            <person name="Kallberg Y."/>
            <person name="Tangrot J."/>
            <person name="Rosling A."/>
        </authorList>
    </citation>
    <scope>NUCLEOTIDE SEQUENCE</scope>
    <source>
        <strain evidence="1">Wild A</strain>
    </source>
</reference>
<name>A0A9W4SSI4_9GLOM</name>
<dbReference type="AlphaFoldDB" id="A0A9W4SSI4"/>
<keyword evidence="2" id="KW-1185">Reference proteome</keyword>
<comment type="caution">
    <text evidence="1">The sequence shown here is derived from an EMBL/GenBank/DDBJ whole genome shotgun (WGS) entry which is preliminary data.</text>
</comment>
<protein>
    <submittedName>
        <fullName evidence="1">18432_t:CDS:1</fullName>
    </submittedName>
</protein>
<gene>
    <name evidence="1" type="ORF">FWILDA_LOCUS8861</name>
</gene>